<evidence type="ECO:0000256" key="4">
    <source>
        <dbReference type="ARBA" id="ARBA00023136"/>
    </source>
</evidence>
<reference evidence="7 8" key="1">
    <citation type="journal article" date="2014" name="Int. J. Syst. Evol. Microbiol.">
        <title>Description of Galbitalea soli gen. nov., sp. nov., and Frondihabitans sucicola sp. nov.</title>
        <authorList>
            <person name="Kim S.J."/>
            <person name="Lim J.M."/>
            <person name="Ahn J.H."/>
            <person name="Weon H.Y."/>
            <person name="Hamada M."/>
            <person name="Suzuki K."/>
            <person name="Ahn T.Y."/>
            <person name="Kwon S.W."/>
        </authorList>
    </citation>
    <scope>NUCLEOTIDE SEQUENCE [LARGE SCALE GENOMIC DNA]</scope>
    <source>
        <strain evidence="7 8">NBRC 108727</strain>
    </source>
</reference>
<dbReference type="RefSeq" id="WP_163474368.1">
    <property type="nucleotide sequence ID" value="NZ_JAAGWZ010000004.1"/>
</dbReference>
<keyword evidence="2 5" id="KW-0812">Transmembrane</keyword>
<keyword evidence="8" id="KW-1185">Reference proteome</keyword>
<evidence type="ECO:0000313" key="8">
    <source>
        <dbReference type="Proteomes" id="UP000479756"/>
    </source>
</evidence>
<dbReference type="AlphaFoldDB" id="A0A7C9PPS1"/>
<evidence type="ECO:0000313" key="7">
    <source>
        <dbReference type="EMBL" id="NEM92328.1"/>
    </source>
</evidence>
<feature type="transmembrane region" description="Helical" evidence="5">
    <location>
        <begin position="92"/>
        <end position="111"/>
    </location>
</feature>
<dbReference type="Proteomes" id="UP000479756">
    <property type="component" value="Unassembled WGS sequence"/>
</dbReference>
<comment type="caution">
    <text evidence="7">The sequence shown here is derived from an EMBL/GenBank/DDBJ whole genome shotgun (WGS) entry which is preliminary data.</text>
</comment>
<dbReference type="InterPro" id="IPR049453">
    <property type="entry name" value="Memb_transporter_dom"/>
</dbReference>
<gene>
    <name evidence="7" type="ORF">G3T37_13305</name>
</gene>
<evidence type="ECO:0000259" key="6">
    <source>
        <dbReference type="Pfam" id="PF13515"/>
    </source>
</evidence>
<evidence type="ECO:0000256" key="3">
    <source>
        <dbReference type="ARBA" id="ARBA00022989"/>
    </source>
</evidence>
<dbReference type="GO" id="GO:0016020">
    <property type="term" value="C:membrane"/>
    <property type="evidence" value="ECO:0007669"/>
    <property type="project" value="UniProtKB-SubCell"/>
</dbReference>
<evidence type="ECO:0000256" key="1">
    <source>
        <dbReference type="ARBA" id="ARBA00004141"/>
    </source>
</evidence>
<evidence type="ECO:0000256" key="5">
    <source>
        <dbReference type="SAM" id="Phobius"/>
    </source>
</evidence>
<keyword evidence="3 5" id="KW-1133">Transmembrane helix</keyword>
<comment type="subcellular location">
    <subcellularLocation>
        <location evidence="1">Membrane</location>
        <topology evidence="1">Multi-pass membrane protein</topology>
    </subcellularLocation>
</comment>
<accession>A0A7C9PPS1</accession>
<dbReference type="Pfam" id="PF13515">
    <property type="entry name" value="FUSC_2"/>
    <property type="match status" value="1"/>
</dbReference>
<organism evidence="7 8">
    <name type="scientific">Galbitalea soli</name>
    <dbReference type="NCBI Taxonomy" id="1268042"/>
    <lineage>
        <taxon>Bacteria</taxon>
        <taxon>Bacillati</taxon>
        <taxon>Actinomycetota</taxon>
        <taxon>Actinomycetes</taxon>
        <taxon>Micrococcales</taxon>
        <taxon>Microbacteriaceae</taxon>
        <taxon>Galbitalea</taxon>
    </lineage>
</organism>
<proteinExistence type="predicted"/>
<sequence length="383" mass="40578">MSGDATRPDPLPAGADRATLRRLERRMYRRLDVIAASRRLVESIPATVQIVVAVVVSYSFAHFVLGHATPLLSITVVLTTLGFRRDARPRRVLDSAVGILVGIVLSELMVAIVGHGVWQIALVLAVTLLVARTLSASDAIAAAAGVQGMLVMILPVPAGGPFVRSIDGLVGGVVALLVTALIPRDPRRIALRDARGLVSAVEQSLASMIEGLRDDSEPAASLGLERLRRTQSLIDDWSSSLETAIAVARLSPFLRRHLPALRRQAELQHAMDLAVRHLRVIGRRVFFLVQGGGARPEVAELLVQLAGAIAALGATADARDAGALARPRGMLEAIAPRLDPAVILPGAPVSEGVIVMLVRPLVVDLLVATGMTADEARELLPPV</sequence>
<feature type="transmembrane region" description="Helical" evidence="5">
    <location>
        <begin position="64"/>
        <end position="83"/>
    </location>
</feature>
<keyword evidence="4 5" id="KW-0472">Membrane</keyword>
<protein>
    <submittedName>
        <fullName evidence="7">FUSC family protein</fullName>
    </submittedName>
</protein>
<evidence type="ECO:0000256" key="2">
    <source>
        <dbReference type="ARBA" id="ARBA00022692"/>
    </source>
</evidence>
<dbReference type="EMBL" id="JAAGWZ010000004">
    <property type="protein sequence ID" value="NEM92328.1"/>
    <property type="molecule type" value="Genomic_DNA"/>
</dbReference>
<feature type="domain" description="Integral membrane bound transporter" evidence="6">
    <location>
        <begin position="60"/>
        <end position="178"/>
    </location>
</feature>
<name>A0A7C9PPS1_9MICO</name>